<accession>X6MYF8</accession>
<dbReference type="Proteomes" id="UP000023152">
    <property type="component" value="Unassembled WGS sequence"/>
</dbReference>
<keyword evidence="2" id="KW-1185">Reference proteome</keyword>
<name>X6MYF8_RETFI</name>
<evidence type="ECO:0000313" key="2">
    <source>
        <dbReference type="Proteomes" id="UP000023152"/>
    </source>
</evidence>
<sequence length="110" mass="12645">MTSTLEKYLKAECKEKKTVKFDDVMDLLTGVVSRSIREKQAIAPSLLYLVAKHATVSESGDKQQQPTYLPETSFWKDVLKPSIQQTLRCDQIVHDPVGWKWMETYILKSP</sequence>
<dbReference type="EMBL" id="ASPP01015498">
    <property type="protein sequence ID" value="ETO18110.1"/>
    <property type="molecule type" value="Genomic_DNA"/>
</dbReference>
<protein>
    <submittedName>
        <fullName evidence="1">Uncharacterized protein</fullName>
    </submittedName>
</protein>
<comment type="caution">
    <text evidence="1">The sequence shown here is derived from an EMBL/GenBank/DDBJ whole genome shotgun (WGS) entry which is preliminary data.</text>
</comment>
<evidence type="ECO:0000313" key="1">
    <source>
        <dbReference type="EMBL" id="ETO18110.1"/>
    </source>
</evidence>
<dbReference type="AlphaFoldDB" id="X6MYF8"/>
<organism evidence="1 2">
    <name type="scientific">Reticulomyxa filosa</name>
    <dbReference type="NCBI Taxonomy" id="46433"/>
    <lineage>
        <taxon>Eukaryota</taxon>
        <taxon>Sar</taxon>
        <taxon>Rhizaria</taxon>
        <taxon>Retaria</taxon>
        <taxon>Foraminifera</taxon>
        <taxon>Monothalamids</taxon>
        <taxon>Reticulomyxidae</taxon>
        <taxon>Reticulomyxa</taxon>
    </lineage>
</organism>
<feature type="non-terminal residue" evidence="1">
    <location>
        <position position="110"/>
    </location>
</feature>
<reference evidence="1 2" key="1">
    <citation type="journal article" date="2013" name="Curr. Biol.">
        <title>The Genome of the Foraminiferan Reticulomyxa filosa.</title>
        <authorList>
            <person name="Glockner G."/>
            <person name="Hulsmann N."/>
            <person name="Schleicher M."/>
            <person name="Noegel A.A."/>
            <person name="Eichinger L."/>
            <person name="Gallinger C."/>
            <person name="Pawlowski J."/>
            <person name="Sierra R."/>
            <person name="Euteneuer U."/>
            <person name="Pillet L."/>
            <person name="Moustafa A."/>
            <person name="Platzer M."/>
            <person name="Groth M."/>
            <person name="Szafranski K."/>
            <person name="Schliwa M."/>
        </authorList>
    </citation>
    <scope>NUCLEOTIDE SEQUENCE [LARGE SCALE GENOMIC DNA]</scope>
</reference>
<proteinExistence type="predicted"/>
<gene>
    <name evidence="1" type="ORF">RFI_19182</name>
</gene>